<organism evidence="3 4">
    <name type="scientific">Weissella muntiaci</name>
    <dbReference type="NCBI Taxonomy" id="2508881"/>
    <lineage>
        <taxon>Bacteria</taxon>
        <taxon>Bacillati</taxon>
        <taxon>Bacillota</taxon>
        <taxon>Bacilli</taxon>
        <taxon>Lactobacillales</taxon>
        <taxon>Lactobacillaceae</taxon>
        <taxon>Weissella</taxon>
    </lineage>
</organism>
<dbReference type="GO" id="GO:0005886">
    <property type="term" value="C:plasma membrane"/>
    <property type="evidence" value="ECO:0007669"/>
    <property type="project" value="UniProtKB-SubCell"/>
</dbReference>
<dbReference type="Gene3D" id="1.20.1250.20">
    <property type="entry name" value="MFS general substrate transporter like domains"/>
    <property type="match status" value="1"/>
</dbReference>
<feature type="transmembrane region" description="Helical" evidence="2">
    <location>
        <begin position="353"/>
        <end position="372"/>
    </location>
</feature>
<keyword evidence="2" id="KW-1133">Transmembrane helix</keyword>
<dbReference type="PANTHER" id="PTHR23523">
    <property type="match status" value="1"/>
</dbReference>
<dbReference type="SUPFAM" id="SSF103473">
    <property type="entry name" value="MFS general substrate transporter"/>
    <property type="match status" value="1"/>
</dbReference>
<comment type="subcellular location">
    <subcellularLocation>
        <location evidence="1">Cell membrane</location>
        <topology evidence="1">Multi-pass membrane protein</topology>
    </subcellularLocation>
</comment>
<dbReference type="EMBL" id="SDGZ01000017">
    <property type="protein sequence ID" value="TYC48727.1"/>
    <property type="molecule type" value="Genomic_DNA"/>
</dbReference>
<feature type="transmembrane region" description="Helical" evidence="2">
    <location>
        <begin position="40"/>
        <end position="59"/>
    </location>
</feature>
<dbReference type="InterPro" id="IPR036259">
    <property type="entry name" value="MFS_trans_sf"/>
</dbReference>
<reference evidence="3 4" key="1">
    <citation type="submission" date="2019-01" db="EMBL/GenBank/DDBJ databases">
        <title>Weissella sp. nov., a novel lactic acid bacterium isolated from animal feces.</title>
        <authorList>
            <person name="Wang L.-T."/>
        </authorList>
    </citation>
    <scope>NUCLEOTIDE SEQUENCE [LARGE SCALE GENOMIC DNA]</scope>
    <source>
        <strain evidence="3 4">8H-2</strain>
    </source>
</reference>
<keyword evidence="2" id="KW-0472">Membrane</keyword>
<name>A0A6C2C4L9_9LACO</name>
<dbReference type="GO" id="GO:0022857">
    <property type="term" value="F:transmembrane transporter activity"/>
    <property type="evidence" value="ECO:0007669"/>
    <property type="project" value="InterPro"/>
</dbReference>
<feature type="transmembrane region" description="Helical" evidence="2">
    <location>
        <begin position="267"/>
        <end position="284"/>
    </location>
</feature>
<evidence type="ECO:0000256" key="2">
    <source>
        <dbReference type="SAM" id="Phobius"/>
    </source>
</evidence>
<sequence length="377" mass="41526">MRNRNILLILLVAANLRLSLTAITPLFGQIQRTLGIGETYLSLTIMVPLILFAITPIFVKYLLQKYNFNNVMTGALVLLILATIIRPSGKASLLFGSALIGLAIAILNVVLPLMVRAKFKDDIQRITGYYSLTTSVVTAVGLLVAPMLANWLGWQITLQTFVIPAMLALWLWLIIKPNNANEHYIEITPTRTMTNPKIRVDRKLGFLIVFTALQSFIFYGLNTWLPTIFESTGVSEAISGLLMSILQLSGILATIIFLIIRKAKHNLYLAGILFAFGSYALFQHGLVLNMIAAVTLGISTSIVFTLSLLFIANSSADLAEVAANSSITMTFGYLFASLAPLSLNYVHQLFGQWNVTLLMIVVMEIGVIYFGMKLAND</sequence>
<dbReference type="Pfam" id="PF07690">
    <property type="entry name" value="MFS_1"/>
    <property type="match status" value="1"/>
</dbReference>
<feature type="transmembrane region" description="Helical" evidence="2">
    <location>
        <begin position="66"/>
        <end position="85"/>
    </location>
</feature>
<evidence type="ECO:0000313" key="3">
    <source>
        <dbReference type="EMBL" id="TYC48727.1"/>
    </source>
</evidence>
<accession>A0A6C2C4L9</accession>
<dbReference type="InterPro" id="IPR011701">
    <property type="entry name" value="MFS"/>
</dbReference>
<gene>
    <name evidence="3" type="ORF">ESZ50_08120</name>
</gene>
<feature type="transmembrane region" description="Helical" evidence="2">
    <location>
        <begin position="127"/>
        <end position="148"/>
    </location>
</feature>
<keyword evidence="2" id="KW-0812">Transmembrane</keyword>
<protein>
    <submittedName>
        <fullName evidence="3">MFS transporter</fullName>
    </submittedName>
</protein>
<dbReference type="RefSeq" id="WP_148623073.1">
    <property type="nucleotide sequence ID" value="NZ_SDGZ01000017.1"/>
</dbReference>
<feature type="transmembrane region" description="Helical" evidence="2">
    <location>
        <begin position="237"/>
        <end position="260"/>
    </location>
</feature>
<evidence type="ECO:0000313" key="4">
    <source>
        <dbReference type="Proteomes" id="UP000371977"/>
    </source>
</evidence>
<dbReference type="PANTHER" id="PTHR23523:SF2">
    <property type="entry name" value="2-NITROIMIDAZOLE TRANSPORTER"/>
    <property type="match status" value="1"/>
</dbReference>
<feature type="transmembrane region" description="Helical" evidence="2">
    <location>
        <begin position="321"/>
        <end position="341"/>
    </location>
</feature>
<dbReference type="InterPro" id="IPR052524">
    <property type="entry name" value="MFS_Cyanate_Porter"/>
</dbReference>
<feature type="transmembrane region" description="Helical" evidence="2">
    <location>
        <begin position="154"/>
        <end position="175"/>
    </location>
</feature>
<keyword evidence="4" id="KW-1185">Reference proteome</keyword>
<dbReference type="Proteomes" id="UP000371977">
    <property type="component" value="Unassembled WGS sequence"/>
</dbReference>
<evidence type="ECO:0000256" key="1">
    <source>
        <dbReference type="ARBA" id="ARBA00004651"/>
    </source>
</evidence>
<proteinExistence type="predicted"/>
<feature type="transmembrane region" description="Helical" evidence="2">
    <location>
        <begin position="91"/>
        <end position="115"/>
    </location>
</feature>
<feature type="transmembrane region" description="Helical" evidence="2">
    <location>
        <begin position="204"/>
        <end position="225"/>
    </location>
</feature>
<dbReference type="AlphaFoldDB" id="A0A6C2C4L9"/>
<comment type="caution">
    <text evidence="3">The sequence shown here is derived from an EMBL/GenBank/DDBJ whole genome shotgun (WGS) entry which is preliminary data.</text>
</comment>
<dbReference type="OrthoDB" id="9797740at2"/>
<feature type="transmembrane region" description="Helical" evidence="2">
    <location>
        <begin position="290"/>
        <end position="312"/>
    </location>
</feature>